<organism evidence="1 2">
    <name type="scientific">Thalassospira xiamenensis</name>
    <dbReference type="NCBI Taxonomy" id="220697"/>
    <lineage>
        <taxon>Bacteria</taxon>
        <taxon>Pseudomonadati</taxon>
        <taxon>Pseudomonadota</taxon>
        <taxon>Alphaproteobacteria</taxon>
        <taxon>Rhodospirillales</taxon>
        <taxon>Thalassospiraceae</taxon>
        <taxon>Thalassospira</taxon>
    </lineage>
</organism>
<dbReference type="AlphaFoldDB" id="A0A285TTT4"/>
<evidence type="ECO:0000313" key="1">
    <source>
        <dbReference type="EMBL" id="SOC27262.1"/>
    </source>
</evidence>
<sequence>MQGLHFYRAVDLTNKCAHEMGVDVSDIVAKDFSIVIRGTGVELWWMAKLPGREVAGWQVRHNFVSVDLIEDNQPAPVSKVVDEFVSASVAEAVRCAVLTVLQFKTKGPRAI</sequence>
<dbReference type="Proteomes" id="UP000219068">
    <property type="component" value="Unassembled WGS sequence"/>
</dbReference>
<evidence type="ECO:0000313" key="2">
    <source>
        <dbReference type="Proteomes" id="UP000219068"/>
    </source>
</evidence>
<reference evidence="1 2" key="1">
    <citation type="submission" date="2017-08" db="EMBL/GenBank/DDBJ databases">
        <authorList>
            <person name="de Groot N.N."/>
        </authorList>
    </citation>
    <scope>NUCLEOTIDE SEQUENCE [LARGE SCALE GENOMIC DNA]</scope>
    <source>
        <strain evidence="1 2">USBA 78</strain>
    </source>
</reference>
<dbReference type="RefSeq" id="WP_097052882.1">
    <property type="nucleotide sequence ID" value="NZ_OBMM01000005.1"/>
</dbReference>
<gene>
    <name evidence="1" type="ORF">SAMN05428964_105342</name>
</gene>
<accession>A0A285TTT4</accession>
<protein>
    <submittedName>
        <fullName evidence="1">Uncharacterized protein</fullName>
    </submittedName>
</protein>
<dbReference type="EMBL" id="OBMM01000005">
    <property type="protein sequence ID" value="SOC27262.1"/>
    <property type="molecule type" value="Genomic_DNA"/>
</dbReference>
<proteinExistence type="predicted"/>
<name>A0A285TTT4_9PROT</name>